<dbReference type="PANTHER" id="PTHR47750:SF1">
    <property type="entry name" value="F-BOX PROTEIN SNE"/>
    <property type="match status" value="1"/>
</dbReference>
<evidence type="ECO:0000313" key="3">
    <source>
        <dbReference type="Proteomes" id="UP000824469"/>
    </source>
</evidence>
<sequence length="198" mass="21655">MLMERGLAGSAVRPAARKAGRYKGEEDAVTNNVDILNEIFRHLNATSLGKAACVSKKWKQATQEEALWEAICTRNWPATASASAAAPAPAAGQLKSVVVALGGFKRLYVNCLHPLLSRNNNSNALCKQASKSVARQKWSKDEVYLSLSLFSIDCYERIAPQSSSSSHTRSLLCKPSFNSDVRRLLLDGWRGKCKDGEQ</sequence>
<dbReference type="InterPro" id="IPR036047">
    <property type="entry name" value="F-box-like_dom_sf"/>
</dbReference>
<reference evidence="2 3" key="1">
    <citation type="journal article" date="2021" name="Nat. Plants">
        <title>The Taxus genome provides insights into paclitaxel biosynthesis.</title>
        <authorList>
            <person name="Xiong X."/>
            <person name="Gou J."/>
            <person name="Liao Q."/>
            <person name="Li Y."/>
            <person name="Zhou Q."/>
            <person name="Bi G."/>
            <person name="Li C."/>
            <person name="Du R."/>
            <person name="Wang X."/>
            <person name="Sun T."/>
            <person name="Guo L."/>
            <person name="Liang H."/>
            <person name="Lu P."/>
            <person name="Wu Y."/>
            <person name="Zhang Z."/>
            <person name="Ro D.K."/>
            <person name="Shang Y."/>
            <person name="Huang S."/>
            <person name="Yan J."/>
        </authorList>
    </citation>
    <scope>NUCLEOTIDE SEQUENCE [LARGE SCALE GENOMIC DNA]</scope>
    <source>
        <strain evidence="2">Ta-2019</strain>
    </source>
</reference>
<dbReference type="Proteomes" id="UP000824469">
    <property type="component" value="Unassembled WGS sequence"/>
</dbReference>
<organism evidence="2 3">
    <name type="scientific">Taxus chinensis</name>
    <name type="common">Chinese yew</name>
    <name type="synonym">Taxus wallichiana var. chinensis</name>
    <dbReference type="NCBI Taxonomy" id="29808"/>
    <lineage>
        <taxon>Eukaryota</taxon>
        <taxon>Viridiplantae</taxon>
        <taxon>Streptophyta</taxon>
        <taxon>Embryophyta</taxon>
        <taxon>Tracheophyta</taxon>
        <taxon>Spermatophyta</taxon>
        <taxon>Pinopsida</taxon>
        <taxon>Pinidae</taxon>
        <taxon>Conifers II</taxon>
        <taxon>Cupressales</taxon>
        <taxon>Taxaceae</taxon>
        <taxon>Taxus</taxon>
    </lineage>
</organism>
<dbReference type="Gene3D" id="1.20.1280.50">
    <property type="match status" value="1"/>
</dbReference>
<accession>A0AA38GII3</accession>
<dbReference type="InterPro" id="IPR001810">
    <property type="entry name" value="F-box_dom"/>
</dbReference>
<dbReference type="OMA" id="WRGKCSF"/>
<comment type="caution">
    <text evidence="2">The sequence shown here is derived from an EMBL/GenBank/DDBJ whole genome shotgun (WGS) entry which is preliminary data.</text>
</comment>
<evidence type="ECO:0000313" key="2">
    <source>
        <dbReference type="EMBL" id="KAH9323817.1"/>
    </source>
</evidence>
<name>A0AA38GII3_TAXCH</name>
<feature type="non-terminal residue" evidence="2">
    <location>
        <position position="198"/>
    </location>
</feature>
<dbReference type="SMART" id="SM00256">
    <property type="entry name" value="FBOX"/>
    <property type="match status" value="1"/>
</dbReference>
<keyword evidence="3" id="KW-1185">Reference proteome</keyword>
<dbReference type="GO" id="GO:0019005">
    <property type="term" value="C:SCF ubiquitin ligase complex"/>
    <property type="evidence" value="ECO:0007669"/>
    <property type="project" value="InterPro"/>
</dbReference>
<feature type="domain" description="F-box" evidence="1">
    <location>
        <begin position="31"/>
        <end position="71"/>
    </location>
</feature>
<dbReference type="AlphaFoldDB" id="A0AA38GII3"/>
<dbReference type="EMBL" id="JAHRHJ020000003">
    <property type="protein sequence ID" value="KAH9323817.1"/>
    <property type="molecule type" value="Genomic_DNA"/>
</dbReference>
<evidence type="ECO:0000259" key="1">
    <source>
        <dbReference type="SMART" id="SM00256"/>
    </source>
</evidence>
<dbReference type="GO" id="GO:0009937">
    <property type="term" value="P:regulation of gibberellic acid mediated signaling pathway"/>
    <property type="evidence" value="ECO:0007669"/>
    <property type="project" value="InterPro"/>
</dbReference>
<dbReference type="PANTHER" id="PTHR47750">
    <property type="entry name" value="F-BOX PROTEIN SNE"/>
    <property type="match status" value="1"/>
</dbReference>
<dbReference type="SUPFAM" id="SSF81383">
    <property type="entry name" value="F-box domain"/>
    <property type="match status" value="1"/>
</dbReference>
<gene>
    <name evidence="2" type="ORF">KI387_018456</name>
</gene>
<dbReference type="InterPro" id="IPR044184">
    <property type="entry name" value="SNE/GID2"/>
</dbReference>
<dbReference type="Pfam" id="PF12937">
    <property type="entry name" value="F-box-like"/>
    <property type="match status" value="1"/>
</dbReference>
<protein>
    <recommendedName>
        <fullName evidence="1">F-box domain-containing protein</fullName>
    </recommendedName>
</protein>
<proteinExistence type="predicted"/>